<gene>
    <name evidence="1" type="ordered locus">Tcur_3947</name>
</gene>
<proteinExistence type="predicted"/>
<keyword evidence="2" id="KW-1185">Reference proteome</keyword>
<accession>D1AE50</accession>
<name>D1AE50_THECD</name>
<dbReference type="HOGENOM" id="CLU_1776569_0_0_11"/>
<evidence type="ECO:0000313" key="1">
    <source>
        <dbReference type="EMBL" id="ACY99476.1"/>
    </source>
</evidence>
<sequence length="146" mass="15646">MHFNGTSRTSVRKSGPNLRLLTLMNEAGLSRKALGRKIRELSAQVNRPVSTNHTDVGRWLNGVCAPRPFTADMLALALSRELGRTIKPEDMGFAGEPSPAPAMVGLSPQEAYELARRVEQLSAEVAALTTRLQAAGLTAGPIRVAS</sequence>
<dbReference type="Proteomes" id="UP000001918">
    <property type="component" value="Chromosome"/>
</dbReference>
<dbReference type="EMBL" id="CP001738">
    <property type="protein sequence ID" value="ACY99476.1"/>
    <property type="molecule type" value="Genomic_DNA"/>
</dbReference>
<evidence type="ECO:0000313" key="2">
    <source>
        <dbReference type="Proteomes" id="UP000001918"/>
    </source>
</evidence>
<dbReference type="eggNOG" id="COG0457">
    <property type="taxonomic scope" value="Bacteria"/>
</dbReference>
<dbReference type="KEGG" id="tcu:Tcur_3947"/>
<dbReference type="STRING" id="471852.Tcur_3947"/>
<protein>
    <submittedName>
        <fullName evidence="1">Uncharacterized protein</fullName>
    </submittedName>
</protein>
<reference evidence="1 2" key="1">
    <citation type="journal article" date="2011" name="Stand. Genomic Sci.">
        <title>Complete genome sequence of Thermomonospora curvata type strain (B9).</title>
        <authorList>
            <person name="Chertkov O."/>
            <person name="Sikorski J."/>
            <person name="Nolan M."/>
            <person name="Lapidus A."/>
            <person name="Lucas S."/>
            <person name="Del Rio T.G."/>
            <person name="Tice H."/>
            <person name="Cheng J.F."/>
            <person name="Goodwin L."/>
            <person name="Pitluck S."/>
            <person name="Liolios K."/>
            <person name="Ivanova N."/>
            <person name="Mavromatis K."/>
            <person name="Mikhailova N."/>
            <person name="Ovchinnikova G."/>
            <person name="Pati A."/>
            <person name="Chen A."/>
            <person name="Palaniappan K."/>
            <person name="Djao O.D."/>
            <person name="Land M."/>
            <person name="Hauser L."/>
            <person name="Chang Y.J."/>
            <person name="Jeffries C.D."/>
            <person name="Brettin T."/>
            <person name="Han C."/>
            <person name="Detter J.C."/>
            <person name="Rohde M."/>
            <person name="Goker M."/>
            <person name="Woyke T."/>
            <person name="Bristow J."/>
            <person name="Eisen J.A."/>
            <person name="Markowitz V."/>
            <person name="Hugenholtz P."/>
            <person name="Klenk H.P."/>
            <person name="Kyrpides N.C."/>
        </authorList>
    </citation>
    <scope>NUCLEOTIDE SEQUENCE [LARGE SCALE GENOMIC DNA]</scope>
    <source>
        <strain evidence="2">ATCC 19995 / DSM 43183 / JCM 3096 / KCTC 9072 / NBRC 15933 / NCIMB 10081 / Henssen B9</strain>
    </source>
</reference>
<dbReference type="AlphaFoldDB" id="D1AE50"/>
<organism evidence="1 2">
    <name type="scientific">Thermomonospora curvata (strain ATCC 19995 / DSM 43183 / JCM 3096 / KCTC 9072 / NBRC 15933 / NCIMB 10081 / Henssen B9)</name>
    <dbReference type="NCBI Taxonomy" id="471852"/>
    <lineage>
        <taxon>Bacteria</taxon>
        <taxon>Bacillati</taxon>
        <taxon>Actinomycetota</taxon>
        <taxon>Actinomycetes</taxon>
        <taxon>Streptosporangiales</taxon>
        <taxon>Thermomonosporaceae</taxon>
        <taxon>Thermomonospora</taxon>
    </lineage>
</organism>